<reference evidence="2 3" key="1">
    <citation type="submission" date="2018-02" db="EMBL/GenBank/DDBJ databases">
        <title>The genomes of Aspergillus section Nigri reveals drivers in fungal speciation.</title>
        <authorList>
            <consortium name="DOE Joint Genome Institute"/>
            <person name="Vesth T.C."/>
            <person name="Nybo J."/>
            <person name="Theobald S."/>
            <person name="Brandl J."/>
            <person name="Frisvad J.C."/>
            <person name="Nielsen K.F."/>
            <person name="Lyhne E.K."/>
            <person name="Kogle M.E."/>
            <person name="Kuo A."/>
            <person name="Riley R."/>
            <person name="Clum A."/>
            <person name="Nolan M."/>
            <person name="Lipzen A."/>
            <person name="Salamov A."/>
            <person name="Henrissat B."/>
            <person name="Wiebenga A."/>
            <person name="De vries R.P."/>
            <person name="Grigoriev I.V."/>
            <person name="Mortensen U.H."/>
            <person name="Andersen M.R."/>
            <person name="Baker S.E."/>
        </authorList>
    </citation>
    <scope>NUCLEOTIDE SEQUENCE [LARGE SCALE GENOMIC DNA]</scope>
    <source>
        <strain evidence="2 3">CBS 121057</strain>
    </source>
</reference>
<dbReference type="OrthoDB" id="10548918at2759"/>
<proteinExistence type="predicted"/>
<dbReference type="VEuPathDB" id="FungiDB:BO78DRAFT_193805"/>
<evidence type="ECO:0000313" key="3">
    <source>
        <dbReference type="Proteomes" id="UP000248423"/>
    </source>
</evidence>
<protein>
    <submittedName>
        <fullName evidence="2">Uncharacterized protein</fullName>
    </submittedName>
</protein>
<sequence length="85" mass="10044">MTHLELTYMCILIILIAVYLMPLLTLPLLLELWPNLNGNLRFLVCVCEIWWAISCVVFILAVRMMIKRAELIRMVSLFYPSWSDR</sequence>
<keyword evidence="1" id="KW-0812">Transmembrane</keyword>
<keyword evidence="3" id="KW-1185">Reference proteome</keyword>
<dbReference type="AlphaFoldDB" id="A0A319ERP2"/>
<dbReference type="EMBL" id="KZ826379">
    <property type="protein sequence ID" value="PYI03519.1"/>
    <property type="molecule type" value="Genomic_DNA"/>
</dbReference>
<evidence type="ECO:0000256" key="1">
    <source>
        <dbReference type="SAM" id="Phobius"/>
    </source>
</evidence>
<name>A0A319ERP2_ASPSB</name>
<gene>
    <name evidence="2" type="ORF">BO78DRAFT_193805</name>
</gene>
<keyword evidence="1" id="KW-1133">Transmembrane helix</keyword>
<feature type="transmembrane region" description="Helical" evidence="1">
    <location>
        <begin position="49"/>
        <end position="66"/>
    </location>
</feature>
<accession>A0A319ERP2</accession>
<organism evidence="2 3">
    <name type="scientific">Aspergillus sclerotiicarbonarius (strain CBS 121057 / IBT 28362)</name>
    <dbReference type="NCBI Taxonomy" id="1448318"/>
    <lineage>
        <taxon>Eukaryota</taxon>
        <taxon>Fungi</taxon>
        <taxon>Dikarya</taxon>
        <taxon>Ascomycota</taxon>
        <taxon>Pezizomycotina</taxon>
        <taxon>Eurotiomycetes</taxon>
        <taxon>Eurotiomycetidae</taxon>
        <taxon>Eurotiales</taxon>
        <taxon>Aspergillaceae</taxon>
        <taxon>Aspergillus</taxon>
        <taxon>Aspergillus subgen. Circumdati</taxon>
    </lineage>
</organism>
<keyword evidence="1" id="KW-0472">Membrane</keyword>
<evidence type="ECO:0000313" key="2">
    <source>
        <dbReference type="EMBL" id="PYI03519.1"/>
    </source>
</evidence>
<feature type="transmembrane region" description="Helical" evidence="1">
    <location>
        <begin position="7"/>
        <end position="29"/>
    </location>
</feature>
<dbReference type="Proteomes" id="UP000248423">
    <property type="component" value="Unassembled WGS sequence"/>
</dbReference>